<reference evidence="1 2" key="1">
    <citation type="submission" date="2021-09" db="EMBL/GenBank/DDBJ databases">
        <title>Genomic insights and catalytic innovation underlie evolution of tropane alkaloids biosynthesis.</title>
        <authorList>
            <person name="Wang Y.-J."/>
            <person name="Tian T."/>
            <person name="Huang J.-P."/>
            <person name="Huang S.-X."/>
        </authorList>
    </citation>
    <scope>NUCLEOTIDE SEQUENCE [LARGE SCALE GENOMIC DNA]</scope>
    <source>
        <strain evidence="1">KIB-2018</strain>
        <tissue evidence="1">Leaf</tissue>
    </source>
</reference>
<dbReference type="EMBL" id="JAIWQS010000008">
    <property type="protein sequence ID" value="KAJ8898852.1"/>
    <property type="molecule type" value="Genomic_DNA"/>
</dbReference>
<dbReference type="AlphaFoldDB" id="A0AAV8UC79"/>
<name>A0AAV8UC79_9ROSI</name>
<proteinExistence type="predicted"/>
<comment type="caution">
    <text evidence="1">The sequence shown here is derived from an EMBL/GenBank/DDBJ whole genome shotgun (WGS) entry which is preliminary data.</text>
</comment>
<sequence>MGAKPVTTPIPKGLKLSSESGELLEDVSKYRRVVGRLLYLGFTRPDITYVVHQLSQYVHAPRTVHWSYVMHVLKYLKGCPSLGLFYPVSTDFQPVVYSDADWAACMDSRKSLTGYCVFLGQSLVSWKCKKQVTVSRSSAEAEYRSMADVVTELMWISFILRDLAVHFQLPVSLHCDNKAALHITANPVFHERTKHIDIDCHVVRQQLKEGLVTPVHVSSSLQIADIFTKSLNAPLFNFFKFKLGLVDFYQIPT</sequence>
<evidence type="ECO:0000313" key="2">
    <source>
        <dbReference type="Proteomes" id="UP001159364"/>
    </source>
</evidence>
<protein>
    <recommendedName>
        <fullName evidence="3">Copia protein</fullName>
    </recommendedName>
</protein>
<evidence type="ECO:0008006" key="3">
    <source>
        <dbReference type="Google" id="ProtNLM"/>
    </source>
</evidence>
<keyword evidence="2" id="KW-1185">Reference proteome</keyword>
<gene>
    <name evidence="1" type="ORF">K2173_008161</name>
</gene>
<accession>A0AAV8UC79</accession>
<organism evidence="1 2">
    <name type="scientific">Erythroxylum novogranatense</name>
    <dbReference type="NCBI Taxonomy" id="1862640"/>
    <lineage>
        <taxon>Eukaryota</taxon>
        <taxon>Viridiplantae</taxon>
        <taxon>Streptophyta</taxon>
        <taxon>Embryophyta</taxon>
        <taxon>Tracheophyta</taxon>
        <taxon>Spermatophyta</taxon>
        <taxon>Magnoliopsida</taxon>
        <taxon>eudicotyledons</taxon>
        <taxon>Gunneridae</taxon>
        <taxon>Pentapetalae</taxon>
        <taxon>rosids</taxon>
        <taxon>fabids</taxon>
        <taxon>Malpighiales</taxon>
        <taxon>Erythroxylaceae</taxon>
        <taxon>Erythroxylum</taxon>
    </lineage>
</organism>
<dbReference type="SUPFAM" id="SSF56672">
    <property type="entry name" value="DNA/RNA polymerases"/>
    <property type="match status" value="1"/>
</dbReference>
<dbReference type="InterPro" id="IPR043502">
    <property type="entry name" value="DNA/RNA_pol_sf"/>
</dbReference>
<dbReference type="PANTHER" id="PTHR11439:SF465">
    <property type="entry name" value="REVERSE TRANSCRIPTASE TY1_COPIA-TYPE DOMAIN-CONTAINING PROTEIN"/>
    <property type="match status" value="1"/>
</dbReference>
<dbReference type="Proteomes" id="UP001159364">
    <property type="component" value="Linkage Group LG08"/>
</dbReference>
<evidence type="ECO:0000313" key="1">
    <source>
        <dbReference type="EMBL" id="KAJ8898852.1"/>
    </source>
</evidence>
<dbReference type="PANTHER" id="PTHR11439">
    <property type="entry name" value="GAG-POL-RELATED RETROTRANSPOSON"/>
    <property type="match status" value="1"/>
</dbReference>
<dbReference type="CDD" id="cd09272">
    <property type="entry name" value="RNase_HI_RT_Ty1"/>
    <property type="match status" value="1"/>
</dbReference>